<organism evidence="6 7">
    <name type="scientific">Nonomuraea spiralis</name>
    <dbReference type="NCBI Taxonomy" id="46182"/>
    <lineage>
        <taxon>Bacteria</taxon>
        <taxon>Bacillati</taxon>
        <taxon>Actinomycetota</taxon>
        <taxon>Actinomycetes</taxon>
        <taxon>Streptosporangiales</taxon>
        <taxon>Streptosporangiaceae</taxon>
        <taxon>Nonomuraea</taxon>
    </lineage>
</organism>
<dbReference type="InterPro" id="IPR036388">
    <property type="entry name" value="WH-like_DNA-bd_sf"/>
</dbReference>
<dbReference type="Pfam" id="PF12840">
    <property type="entry name" value="HTH_20"/>
    <property type="match status" value="1"/>
</dbReference>
<keyword evidence="1" id="KW-0805">Transcription regulation</keyword>
<evidence type="ECO:0000256" key="3">
    <source>
        <dbReference type="ARBA" id="ARBA00023163"/>
    </source>
</evidence>
<dbReference type="EMBL" id="JBHMEI010000067">
    <property type="protein sequence ID" value="MFB9208268.1"/>
    <property type="molecule type" value="Genomic_DNA"/>
</dbReference>
<name>A0ABV5IUM7_9ACTN</name>
<evidence type="ECO:0000313" key="6">
    <source>
        <dbReference type="EMBL" id="MFB9208268.1"/>
    </source>
</evidence>
<protein>
    <submittedName>
        <fullName evidence="6">DUF5937 family protein</fullName>
    </submittedName>
</protein>
<comment type="caution">
    <text evidence="6">The sequence shown here is derived from an EMBL/GenBank/DDBJ whole genome shotgun (WGS) entry which is preliminary data.</text>
</comment>
<proteinExistence type="predicted"/>
<dbReference type="InterPro" id="IPR001845">
    <property type="entry name" value="HTH_ArsR_DNA-bd_dom"/>
</dbReference>
<sequence length="345" mass="37756">MPGLIEYELAGMDVADVRFAISPLNELTLSLRTFRDPGRYPVHLPWLRRTERARSALDVPLLLALTNDDMWTPDFLNPRPHAPLTRIDDELAAVARVPVDRMLDDLRAVHPRLPEPLRGDPSARILDALREYWRTCFAPWWPRMRAVLQADVVHRGQVISAHGLAAMFGDLSDRVQLKDGVVRMRLISDARYRRATSGEGLTLVPTLFSRAATVPISPSEPPLIMYGTRGAGTLWQAEPRRSPGVLTDLLGATRAGLLTMLETPASTTELSGRLGVTPSAVNQHLRTLRAAGLLAGARHGRSVLYLRSELGDALVTGSGLRSGGGLVPEPVPGEEPDQVVEVVTP</sequence>
<gene>
    <name evidence="6" type="ORF">ACFFV7_44300</name>
</gene>
<dbReference type="InterPro" id="IPR045981">
    <property type="entry name" value="DUF5937"/>
</dbReference>
<keyword evidence="2" id="KW-0238">DNA-binding</keyword>
<keyword evidence="3" id="KW-0804">Transcription</keyword>
<evidence type="ECO:0000256" key="4">
    <source>
        <dbReference type="SAM" id="MobiDB-lite"/>
    </source>
</evidence>
<dbReference type="PANTHER" id="PTHR43132:SF6">
    <property type="entry name" value="HTH-TYPE TRANSCRIPTIONAL REPRESSOR CZRA"/>
    <property type="match status" value="1"/>
</dbReference>
<feature type="domain" description="HTH arsR-type" evidence="5">
    <location>
        <begin position="244"/>
        <end position="319"/>
    </location>
</feature>
<dbReference type="InterPro" id="IPR051011">
    <property type="entry name" value="Metal_resp_trans_reg"/>
</dbReference>
<evidence type="ECO:0000313" key="7">
    <source>
        <dbReference type="Proteomes" id="UP001589647"/>
    </source>
</evidence>
<accession>A0ABV5IUM7</accession>
<dbReference type="SMART" id="SM00418">
    <property type="entry name" value="HTH_ARSR"/>
    <property type="match status" value="1"/>
</dbReference>
<keyword evidence="7" id="KW-1185">Reference proteome</keyword>
<feature type="region of interest" description="Disordered" evidence="4">
    <location>
        <begin position="321"/>
        <end position="345"/>
    </location>
</feature>
<evidence type="ECO:0000256" key="2">
    <source>
        <dbReference type="ARBA" id="ARBA00023125"/>
    </source>
</evidence>
<evidence type="ECO:0000256" key="1">
    <source>
        <dbReference type="ARBA" id="ARBA00023015"/>
    </source>
</evidence>
<reference evidence="6 7" key="1">
    <citation type="submission" date="2024-09" db="EMBL/GenBank/DDBJ databases">
        <authorList>
            <person name="Sun Q."/>
            <person name="Mori K."/>
        </authorList>
    </citation>
    <scope>NUCLEOTIDE SEQUENCE [LARGE SCALE GENOMIC DNA]</scope>
    <source>
        <strain evidence="6 7">CCM 3426</strain>
    </source>
</reference>
<dbReference type="RefSeq" id="WP_229824104.1">
    <property type="nucleotide sequence ID" value="NZ_BMRC01000007.1"/>
</dbReference>
<dbReference type="Proteomes" id="UP001589647">
    <property type="component" value="Unassembled WGS sequence"/>
</dbReference>
<dbReference type="InterPro" id="IPR036390">
    <property type="entry name" value="WH_DNA-bd_sf"/>
</dbReference>
<evidence type="ECO:0000259" key="5">
    <source>
        <dbReference type="SMART" id="SM00418"/>
    </source>
</evidence>
<dbReference type="Pfam" id="PF19361">
    <property type="entry name" value="DUF5937"/>
    <property type="match status" value="1"/>
</dbReference>
<dbReference type="CDD" id="cd00090">
    <property type="entry name" value="HTH_ARSR"/>
    <property type="match status" value="1"/>
</dbReference>
<dbReference type="Gene3D" id="1.10.10.10">
    <property type="entry name" value="Winged helix-like DNA-binding domain superfamily/Winged helix DNA-binding domain"/>
    <property type="match status" value="1"/>
</dbReference>
<dbReference type="SUPFAM" id="SSF46785">
    <property type="entry name" value="Winged helix' DNA-binding domain"/>
    <property type="match status" value="1"/>
</dbReference>
<dbReference type="InterPro" id="IPR011991">
    <property type="entry name" value="ArsR-like_HTH"/>
</dbReference>
<dbReference type="PANTHER" id="PTHR43132">
    <property type="entry name" value="ARSENICAL RESISTANCE OPERON REPRESSOR ARSR-RELATED"/>
    <property type="match status" value="1"/>
</dbReference>